<dbReference type="GO" id="GO:0060076">
    <property type="term" value="C:excitatory synapse"/>
    <property type="evidence" value="ECO:0007669"/>
    <property type="project" value="TreeGrafter"/>
</dbReference>
<feature type="region of interest" description="Disordered" evidence="5">
    <location>
        <begin position="574"/>
        <end position="606"/>
    </location>
</feature>
<dbReference type="GO" id="GO:0005326">
    <property type="term" value="F:neurotransmitter transmembrane transporter activity"/>
    <property type="evidence" value="ECO:0007669"/>
    <property type="project" value="TreeGrafter"/>
</dbReference>
<reference evidence="9" key="1">
    <citation type="submission" date="2025-08" db="UniProtKB">
        <authorList>
            <consortium name="RefSeq"/>
        </authorList>
    </citation>
    <scope>IDENTIFICATION</scope>
    <source>
        <strain evidence="9">Airmid</strain>
    </source>
</reference>
<dbReference type="RefSeq" id="XP_027199409.1">
    <property type="nucleotide sequence ID" value="XM_027343608.1"/>
</dbReference>
<evidence type="ECO:0000256" key="3">
    <source>
        <dbReference type="ARBA" id="ARBA00022989"/>
    </source>
</evidence>
<dbReference type="KEGG" id="dpte:113793560"/>
<dbReference type="Proteomes" id="UP000515146">
    <property type="component" value="Unplaced"/>
</dbReference>
<dbReference type="FunFam" id="1.20.1250.20:FF:000226">
    <property type="entry name" value="Vesicular GLUtamate transporter"/>
    <property type="match status" value="1"/>
</dbReference>
<dbReference type="InterPro" id="IPR020846">
    <property type="entry name" value="MFS_dom"/>
</dbReference>
<feature type="transmembrane region" description="Helical" evidence="6">
    <location>
        <begin position="423"/>
        <end position="444"/>
    </location>
</feature>
<feature type="transmembrane region" description="Helical" evidence="6">
    <location>
        <begin position="96"/>
        <end position="118"/>
    </location>
</feature>
<evidence type="ECO:0000256" key="2">
    <source>
        <dbReference type="ARBA" id="ARBA00022692"/>
    </source>
</evidence>
<dbReference type="GO" id="GO:0050803">
    <property type="term" value="P:regulation of synapse structure or activity"/>
    <property type="evidence" value="ECO:0007669"/>
    <property type="project" value="TreeGrafter"/>
</dbReference>
<evidence type="ECO:0000256" key="5">
    <source>
        <dbReference type="SAM" id="MobiDB-lite"/>
    </source>
</evidence>
<dbReference type="PROSITE" id="PS50850">
    <property type="entry name" value="MFS"/>
    <property type="match status" value="1"/>
</dbReference>
<dbReference type="GO" id="GO:0035249">
    <property type="term" value="P:synaptic transmission, glutamatergic"/>
    <property type="evidence" value="ECO:0007669"/>
    <property type="project" value="TreeGrafter"/>
</dbReference>
<dbReference type="OMA" id="YNEQSQM"/>
<feature type="transmembrane region" description="Helical" evidence="6">
    <location>
        <begin position="491"/>
        <end position="509"/>
    </location>
</feature>
<dbReference type="SUPFAM" id="SSF103473">
    <property type="entry name" value="MFS general substrate transporter"/>
    <property type="match status" value="1"/>
</dbReference>
<feature type="transmembrane region" description="Helical" evidence="6">
    <location>
        <begin position="260"/>
        <end position="279"/>
    </location>
</feature>
<dbReference type="AlphaFoldDB" id="A0A6P6Y4Q6"/>
<evidence type="ECO:0000259" key="7">
    <source>
        <dbReference type="PROSITE" id="PS50850"/>
    </source>
</evidence>
<proteinExistence type="predicted"/>
<dbReference type="GO" id="GO:0030672">
    <property type="term" value="C:synaptic vesicle membrane"/>
    <property type="evidence" value="ECO:0007669"/>
    <property type="project" value="TreeGrafter"/>
</dbReference>
<dbReference type="InParanoid" id="A0A6P6Y4Q6"/>
<organism evidence="8 9">
    <name type="scientific">Dermatophagoides pteronyssinus</name>
    <name type="common">European house dust mite</name>
    <dbReference type="NCBI Taxonomy" id="6956"/>
    <lineage>
        <taxon>Eukaryota</taxon>
        <taxon>Metazoa</taxon>
        <taxon>Ecdysozoa</taxon>
        <taxon>Arthropoda</taxon>
        <taxon>Chelicerata</taxon>
        <taxon>Arachnida</taxon>
        <taxon>Acari</taxon>
        <taxon>Acariformes</taxon>
        <taxon>Sarcoptiformes</taxon>
        <taxon>Astigmata</taxon>
        <taxon>Psoroptidia</taxon>
        <taxon>Analgoidea</taxon>
        <taxon>Pyroglyphidae</taxon>
        <taxon>Dermatophagoidinae</taxon>
        <taxon>Dermatophagoides</taxon>
    </lineage>
</organism>
<dbReference type="InterPro" id="IPR050382">
    <property type="entry name" value="MFS_Na/Anion_cotransporter"/>
</dbReference>
<gene>
    <name evidence="9" type="primary">LOC113793560</name>
</gene>
<dbReference type="OrthoDB" id="2985014at2759"/>
<feature type="domain" description="Major facilitator superfamily (MFS) profile" evidence="7">
    <location>
        <begin position="95"/>
        <end position="514"/>
    </location>
</feature>
<comment type="subcellular location">
    <subcellularLocation>
        <location evidence="1">Membrane</location>
        <topology evidence="1">Multi-pass membrane protein</topology>
    </subcellularLocation>
</comment>
<feature type="transmembrane region" description="Helical" evidence="6">
    <location>
        <begin position="456"/>
        <end position="479"/>
    </location>
</feature>
<feature type="transmembrane region" description="Helical" evidence="6">
    <location>
        <begin position="193"/>
        <end position="216"/>
    </location>
</feature>
<evidence type="ECO:0000256" key="4">
    <source>
        <dbReference type="ARBA" id="ARBA00023136"/>
    </source>
</evidence>
<evidence type="ECO:0000256" key="1">
    <source>
        <dbReference type="ARBA" id="ARBA00004141"/>
    </source>
</evidence>
<feature type="transmembrane region" description="Helical" evidence="6">
    <location>
        <begin position="399"/>
        <end position="417"/>
    </location>
</feature>
<feature type="transmembrane region" description="Helical" evidence="6">
    <location>
        <begin position="362"/>
        <end position="379"/>
    </location>
</feature>
<feature type="compositionally biased region" description="Polar residues" evidence="5">
    <location>
        <begin position="574"/>
        <end position="604"/>
    </location>
</feature>
<dbReference type="FunCoup" id="A0A6P6Y4Q6">
    <property type="interactions" value="88"/>
</dbReference>
<keyword evidence="4 6" id="KW-0472">Membrane</keyword>
<dbReference type="GO" id="GO:0005313">
    <property type="term" value="F:L-glutamate transmembrane transporter activity"/>
    <property type="evidence" value="ECO:0007669"/>
    <property type="project" value="TreeGrafter"/>
</dbReference>
<protein>
    <submittedName>
        <fullName evidence="9">Vesicular glutamate transporter 1-like</fullName>
    </submittedName>
</protein>
<dbReference type="FunFam" id="1.20.1250.20:FF:000004">
    <property type="entry name" value="vesicular glutamate transporter 2 isoform X1"/>
    <property type="match status" value="1"/>
</dbReference>
<dbReference type="CDD" id="cd17382">
    <property type="entry name" value="MFS_SLC17A6_7_8_VGluT"/>
    <property type="match status" value="1"/>
</dbReference>
<keyword evidence="2 6" id="KW-0812">Transmembrane</keyword>
<dbReference type="PANTHER" id="PTHR11662">
    <property type="entry name" value="SOLUTE CARRIER FAMILY 17"/>
    <property type="match status" value="1"/>
</dbReference>
<feature type="transmembrane region" description="Helical" evidence="6">
    <location>
        <begin position="324"/>
        <end position="342"/>
    </location>
</feature>
<accession>A0A6P6Y4Q6</accession>
<dbReference type="InterPro" id="IPR036259">
    <property type="entry name" value="MFS_trans_sf"/>
</dbReference>
<feature type="transmembrane region" description="Helical" evidence="6">
    <location>
        <begin position="168"/>
        <end position="187"/>
    </location>
</feature>
<evidence type="ECO:0000313" key="8">
    <source>
        <dbReference type="Proteomes" id="UP000515146"/>
    </source>
</evidence>
<evidence type="ECO:0000313" key="9">
    <source>
        <dbReference type="RefSeq" id="XP_027199409.1"/>
    </source>
</evidence>
<keyword evidence="3 6" id="KW-1133">Transmembrane helix</keyword>
<sequence>MPVDFENAYAVARQTISRFRTRDKAERMFDDDDIRHTRGDAPDLISKLGENERDVNNQQPYDDPNHKMFKGRGERWEKFLEPNCPCFPDLSKRYTIALLSSVGFLISFGIRCNMGVAIVEMISNKTGVQEFDWTPETIGVVDSSFFWGYIVTQIPGGFLAARYPANRVFGTAIAMSAFLNMLLPSAAKMHPGYVMFVRILQGLVEGVTYPACHGIWRHWAPPMERSRLATLAFCGSYAGAVVGLPMSGFLTEHLGWETCFYFYGMLGIGWYVVWLWLSFERPSKHPTISREELVYIENSLGLVTCKPPTLYSTPWIEIFKSKPVYAIIVANFCRSWTFYLLLISQPMYFKEVFNFNVEKSGLLGALPHLCMTFVVPFGGHLADYLRRSGKLTTTNVRKAFNCGGFGMEAFFLILVGSTDNTTIAIVCLTLAVGFSGFAISGFNVNHLDIAPRYASILMGISNGFGTLAGMLCPIVVNLMTKEKTHTEWQDVFILAGIIHLGGVIFYGIYASGELQPWSEPSKDDPLQLEETQLPPGTHPPAYDCIYQGDINQQQPAGWDDSTNQSTYPNWDNSTGAAPINSSNTNPFGTATAPNYDPNQAWDQSNNNNFQATTTTNTSNYGTMDNNNQATFYETRAQYVQPGSGY</sequence>
<dbReference type="InterPro" id="IPR011701">
    <property type="entry name" value="MFS"/>
</dbReference>
<dbReference type="Gene3D" id="1.20.1250.20">
    <property type="entry name" value="MFS general substrate transporter like domains"/>
    <property type="match status" value="2"/>
</dbReference>
<feature type="transmembrane region" description="Helical" evidence="6">
    <location>
        <begin position="138"/>
        <end position="161"/>
    </location>
</feature>
<evidence type="ECO:0000256" key="6">
    <source>
        <dbReference type="SAM" id="Phobius"/>
    </source>
</evidence>
<dbReference type="PANTHER" id="PTHR11662:SF456">
    <property type="entry name" value="VESICULAR GLUTAMATE TRANSPORTER, ISOFORM A"/>
    <property type="match status" value="1"/>
</dbReference>
<feature type="transmembrane region" description="Helical" evidence="6">
    <location>
        <begin position="228"/>
        <end position="248"/>
    </location>
</feature>
<name>A0A6P6Y4Q6_DERPT</name>
<dbReference type="Pfam" id="PF07690">
    <property type="entry name" value="MFS_1"/>
    <property type="match status" value="1"/>
</dbReference>
<keyword evidence="8" id="KW-1185">Reference proteome</keyword>
<dbReference type="GO" id="GO:0098700">
    <property type="term" value="P:neurotransmitter loading into synaptic vesicle"/>
    <property type="evidence" value="ECO:0007669"/>
    <property type="project" value="TreeGrafter"/>
</dbReference>